<evidence type="ECO:0000313" key="1">
    <source>
        <dbReference type="EMBL" id="PSW10490.1"/>
    </source>
</evidence>
<dbReference type="InterPro" id="IPR021302">
    <property type="entry name" value="DUF2780_VcgC/VcgE"/>
</dbReference>
<dbReference type="EMBL" id="PYMA01000027">
    <property type="protein sequence ID" value="PSW10490.1"/>
    <property type="molecule type" value="Genomic_DNA"/>
</dbReference>
<evidence type="ECO:0008006" key="3">
    <source>
        <dbReference type="Google" id="ProtNLM"/>
    </source>
</evidence>
<comment type="caution">
    <text evidence="1">The sequence shown here is derived from an EMBL/GenBank/DDBJ whole genome shotgun (WGS) entry which is preliminary data.</text>
</comment>
<dbReference type="Pfam" id="PF11075">
    <property type="entry name" value="DUF2780"/>
    <property type="match status" value="1"/>
</dbReference>
<dbReference type="Proteomes" id="UP000241771">
    <property type="component" value="Unassembled WGS sequence"/>
</dbReference>
<protein>
    <recommendedName>
        <fullName evidence="3">DUF2780 domain-containing protein</fullName>
    </recommendedName>
</protein>
<sequence>MAHPAHWYQRILLAATVIGTLTAPISSSAFSLSDLFGGGDEEAAQTAEAANPLTSLLSSQLGITPEQATGGAGALLSIASSQLGGDQASELAKIIPGADALADSLPPGMGALLGNMDTINQVFSALGMDPSMVSQFIPVVMQFLGDQGASAGLMESLGNIWNPAKS</sequence>
<name>A0A2T3NA41_9GAMM</name>
<proteinExistence type="predicted"/>
<organism evidence="1 2">
    <name type="scientific">Photobacterium sanctipauli</name>
    <dbReference type="NCBI Taxonomy" id="1342794"/>
    <lineage>
        <taxon>Bacteria</taxon>
        <taxon>Pseudomonadati</taxon>
        <taxon>Pseudomonadota</taxon>
        <taxon>Gammaproteobacteria</taxon>
        <taxon>Vibrionales</taxon>
        <taxon>Vibrionaceae</taxon>
        <taxon>Photobacterium</taxon>
    </lineage>
</organism>
<dbReference type="OrthoDB" id="8546843at2"/>
<dbReference type="RefSeq" id="WP_036815940.1">
    <property type="nucleotide sequence ID" value="NZ_JGVO01000006.1"/>
</dbReference>
<gene>
    <name evidence="1" type="ORF">C9I98_25130</name>
</gene>
<evidence type="ECO:0000313" key="2">
    <source>
        <dbReference type="Proteomes" id="UP000241771"/>
    </source>
</evidence>
<keyword evidence="2" id="KW-1185">Reference proteome</keyword>
<accession>A0A2T3NA41</accession>
<reference evidence="1 2" key="1">
    <citation type="submission" date="2018-01" db="EMBL/GenBank/DDBJ databases">
        <title>Whole genome sequencing of Histamine producing bacteria.</title>
        <authorList>
            <person name="Butler K."/>
        </authorList>
    </citation>
    <scope>NUCLEOTIDE SEQUENCE [LARGE SCALE GENOMIC DNA]</scope>
    <source>
        <strain evidence="1 2">DSM 100436</strain>
    </source>
</reference>
<dbReference type="AlphaFoldDB" id="A0A2T3NA41"/>